<dbReference type="AlphaFoldDB" id="A0A9D4RH28"/>
<name>A0A9D4RH28_DREPO</name>
<dbReference type="Pfam" id="PF05699">
    <property type="entry name" value="Dimer_Tnp_hAT"/>
    <property type="match status" value="1"/>
</dbReference>
<evidence type="ECO:0000313" key="3">
    <source>
        <dbReference type="Proteomes" id="UP000828390"/>
    </source>
</evidence>
<dbReference type="Proteomes" id="UP000828390">
    <property type="component" value="Unassembled WGS sequence"/>
</dbReference>
<dbReference type="GO" id="GO:0046983">
    <property type="term" value="F:protein dimerization activity"/>
    <property type="evidence" value="ECO:0007669"/>
    <property type="project" value="InterPro"/>
</dbReference>
<gene>
    <name evidence="2" type="ORF">DPMN_030409</name>
</gene>
<comment type="caution">
    <text evidence="2">The sequence shown here is derived from an EMBL/GenBank/DDBJ whole genome shotgun (WGS) entry which is preliminary data.</text>
</comment>
<organism evidence="2 3">
    <name type="scientific">Dreissena polymorpha</name>
    <name type="common">Zebra mussel</name>
    <name type="synonym">Mytilus polymorpha</name>
    <dbReference type="NCBI Taxonomy" id="45954"/>
    <lineage>
        <taxon>Eukaryota</taxon>
        <taxon>Metazoa</taxon>
        <taxon>Spiralia</taxon>
        <taxon>Lophotrochozoa</taxon>
        <taxon>Mollusca</taxon>
        <taxon>Bivalvia</taxon>
        <taxon>Autobranchia</taxon>
        <taxon>Heteroconchia</taxon>
        <taxon>Euheterodonta</taxon>
        <taxon>Imparidentia</taxon>
        <taxon>Neoheterodontei</taxon>
        <taxon>Myida</taxon>
        <taxon>Dreissenoidea</taxon>
        <taxon>Dreissenidae</taxon>
        <taxon>Dreissena</taxon>
    </lineage>
</organism>
<proteinExistence type="predicted"/>
<protein>
    <recommendedName>
        <fullName evidence="1">HAT C-terminal dimerisation domain-containing protein</fullName>
    </recommendedName>
</protein>
<evidence type="ECO:0000259" key="1">
    <source>
        <dbReference type="Pfam" id="PF05699"/>
    </source>
</evidence>
<reference evidence="2" key="2">
    <citation type="submission" date="2020-11" db="EMBL/GenBank/DDBJ databases">
        <authorList>
            <person name="McCartney M.A."/>
            <person name="Auch B."/>
            <person name="Kono T."/>
            <person name="Mallez S."/>
            <person name="Becker A."/>
            <person name="Gohl D.M."/>
            <person name="Silverstein K.A.T."/>
            <person name="Koren S."/>
            <person name="Bechman K.B."/>
            <person name="Herman A."/>
            <person name="Abrahante J.E."/>
            <person name="Garbe J."/>
        </authorList>
    </citation>
    <scope>NUCLEOTIDE SEQUENCE</scope>
    <source>
        <strain evidence="2">Duluth1</strain>
        <tissue evidence="2">Whole animal</tissue>
    </source>
</reference>
<feature type="domain" description="HAT C-terminal dimerisation" evidence="1">
    <location>
        <begin position="471"/>
        <end position="524"/>
    </location>
</feature>
<dbReference type="PANTHER" id="PTHR46880:SF5">
    <property type="entry name" value="DUF4371 DOMAIN-CONTAINING PROTEIN"/>
    <property type="match status" value="1"/>
</dbReference>
<dbReference type="InterPro" id="IPR012337">
    <property type="entry name" value="RNaseH-like_sf"/>
</dbReference>
<dbReference type="PANTHER" id="PTHR46880">
    <property type="entry name" value="RAS-ASSOCIATING DOMAIN-CONTAINING PROTEIN"/>
    <property type="match status" value="1"/>
</dbReference>
<reference evidence="2" key="1">
    <citation type="journal article" date="2019" name="bioRxiv">
        <title>The Genome of the Zebra Mussel, Dreissena polymorpha: A Resource for Invasive Species Research.</title>
        <authorList>
            <person name="McCartney M.A."/>
            <person name="Auch B."/>
            <person name="Kono T."/>
            <person name="Mallez S."/>
            <person name="Zhang Y."/>
            <person name="Obille A."/>
            <person name="Becker A."/>
            <person name="Abrahante J.E."/>
            <person name="Garbe J."/>
            <person name="Badalamenti J.P."/>
            <person name="Herman A."/>
            <person name="Mangelson H."/>
            <person name="Liachko I."/>
            <person name="Sullivan S."/>
            <person name="Sone E.D."/>
            <person name="Koren S."/>
            <person name="Silverstein K.A.T."/>
            <person name="Beckman K.B."/>
            <person name="Gohl D.M."/>
        </authorList>
    </citation>
    <scope>NUCLEOTIDE SEQUENCE</scope>
    <source>
        <strain evidence="2">Duluth1</strain>
        <tissue evidence="2">Whole animal</tissue>
    </source>
</reference>
<dbReference type="InterPro" id="IPR008906">
    <property type="entry name" value="HATC_C_dom"/>
</dbReference>
<evidence type="ECO:0000313" key="2">
    <source>
        <dbReference type="EMBL" id="KAH3867283.1"/>
    </source>
</evidence>
<sequence>MEIPSSTINSLLDLQTKNGLNIKYTNLSPDTVSEIQTSIEHVLREGLVNDIKSSPVFAMMLDESTDLTVDKRLSICVRYIKAGEPVTNMLVNVHLEDGTAHTIMNCVAHEFERHGIDLANCTSLATDGAAVMLGKHKGVGQQLVSKYSPFCIQTHCMAHRLNLACTDSIKKNDFMIKFREKFSSLYSFISGSSNRTLALKKIQEILEEPEIKIKEPYSIRWLGLKNAVSAVFESFGSVLATLSKFAAEKNSVAKGLLKYFSSYKVALAIAFILDVHNELAVLSCELQKKNLLFSEIKPVMDATVSKLSSMEATDGKCLTSMKTGIEITDDGAFFSGEKLKYHDNMGSEFATVRKDYIKRMKKNISDRFRKTDSDHYNDFCTLFEPQQINISTQEECNEALESLSTFYGYEKTVKVIDGNLIEGLQETVRVVQPLVDPAKVQEEWPRFQGMVKGAYADMPTNKLCKRVILLHNDIIPNIAKLAAIVLCLQPTSVECERTFSTQNRLKCKQRASLGNEALNTLMTIYMLGPDISKYDPSPAVIYWLRQKRRRKPRLQSAYKPRAKKQKTC</sequence>
<accession>A0A9D4RH28</accession>
<dbReference type="EMBL" id="JAIWYP010000002">
    <property type="protein sequence ID" value="KAH3867283.1"/>
    <property type="molecule type" value="Genomic_DNA"/>
</dbReference>
<dbReference type="SUPFAM" id="SSF53098">
    <property type="entry name" value="Ribonuclease H-like"/>
    <property type="match status" value="1"/>
</dbReference>
<keyword evidence="3" id="KW-1185">Reference proteome</keyword>